<dbReference type="VEuPathDB" id="FungiDB:HCDG_09245"/>
<name>C6HSR4_AJECH</name>
<reference evidence="3" key="1">
    <citation type="submission" date="2009-05" db="EMBL/GenBank/DDBJ databases">
        <title>The genome sequence of Ajellomyces capsulatus strain H143.</title>
        <authorList>
            <person name="Champion M."/>
            <person name="Cuomo C.A."/>
            <person name="Ma L.-J."/>
            <person name="Henn M.R."/>
            <person name="Sil A."/>
            <person name="Goldman B."/>
            <person name="Young S.K."/>
            <person name="Kodira C.D."/>
            <person name="Zeng Q."/>
            <person name="Koehrsen M."/>
            <person name="Alvarado L."/>
            <person name="Berlin A.M."/>
            <person name="Borenstein D."/>
            <person name="Chen Z."/>
            <person name="Engels R."/>
            <person name="Freedman E."/>
            <person name="Gellesch M."/>
            <person name="Goldberg J."/>
            <person name="Griggs A."/>
            <person name="Gujja S."/>
            <person name="Heiman D.I."/>
            <person name="Hepburn T.A."/>
            <person name="Howarth C."/>
            <person name="Jen D."/>
            <person name="Larson L."/>
            <person name="Lewis B."/>
            <person name="Mehta T."/>
            <person name="Park D."/>
            <person name="Pearson M."/>
            <person name="Roberts A."/>
            <person name="Saif S."/>
            <person name="Shea T.D."/>
            <person name="Shenoy N."/>
            <person name="Sisk P."/>
            <person name="Stolte C."/>
            <person name="Sykes S."/>
            <person name="Walk T."/>
            <person name="White J."/>
            <person name="Yandava C."/>
            <person name="Klein B."/>
            <person name="McEwen J.G."/>
            <person name="Puccia R."/>
            <person name="Goldman G.H."/>
            <person name="Felipe M.S."/>
            <person name="Nino-Vega G."/>
            <person name="San-Blas G."/>
            <person name="Taylor J.W."/>
            <person name="Mendoza L."/>
            <person name="Galagan J.E."/>
            <person name="Nusbaum C."/>
            <person name="Birren B.W."/>
        </authorList>
    </citation>
    <scope>NUCLEOTIDE SEQUENCE [LARGE SCALE GENOMIC DNA]</scope>
    <source>
        <strain evidence="3">H143</strain>
    </source>
</reference>
<dbReference type="EMBL" id="GG692439">
    <property type="protein sequence ID" value="EER36589.1"/>
    <property type="molecule type" value="Genomic_DNA"/>
</dbReference>
<feature type="compositionally biased region" description="Basic residues" evidence="1">
    <location>
        <begin position="64"/>
        <end position="95"/>
    </location>
</feature>
<proteinExistence type="predicted"/>
<sequence>MASNDPPAFSERTMSMAEPGMLFMGSVYPCAWMGDYKGRYSSPYISPAGDAQRGVFEILDQFYHRRPRPRRRPRHRHADPVLHQRKPSPHVRRRAVPGTAQGPHGEGGGVRAERQVPDPAVLGGAEGAVPGAGEGGVVGGDGGGGCEGRGGAGAGRARRV</sequence>
<feature type="region of interest" description="Disordered" evidence="1">
    <location>
        <begin position="64"/>
        <end position="160"/>
    </location>
</feature>
<protein>
    <submittedName>
        <fullName evidence="2">Uncharacterized protein</fullName>
    </submittedName>
</protein>
<gene>
    <name evidence="2" type="ORF">HCDG_09245</name>
</gene>
<dbReference type="Proteomes" id="UP000002624">
    <property type="component" value="Unassembled WGS sequence"/>
</dbReference>
<evidence type="ECO:0000256" key="1">
    <source>
        <dbReference type="SAM" id="MobiDB-lite"/>
    </source>
</evidence>
<feature type="compositionally biased region" description="Gly residues" evidence="1">
    <location>
        <begin position="124"/>
        <end position="154"/>
    </location>
</feature>
<evidence type="ECO:0000313" key="3">
    <source>
        <dbReference type="Proteomes" id="UP000002624"/>
    </source>
</evidence>
<dbReference type="HOGENOM" id="CLU_1651672_0_0_1"/>
<accession>C6HSR4</accession>
<evidence type="ECO:0000313" key="2">
    <source>
        <dbReference type="EMBL" id="EER36589.1"/>
    </source>
</evidence>
<dbReference type="AlphaFoldDB" id="C6HSR4"/>
<organism evidence="2 3">
    <name type="scientific">Ajellomyces capsulatus (strain H143)</name>
    <name type="common">Darling's disease fungus</name>
    <name type="synonym">Histoplasma capsulatum</name>
    <dbReference type="NCBI Taxonomy" id="544712"/>
    <lineage>
        <taxon>Eukaryota</taxon>
        <taxon>Fungi</taxon>
        <taxon>Dikarya</taxon>
        <taxon>Ascomycota</taxon>
        <taxon>Pezizomycotina</taxon>
        <taxon>Eurotiomycetes</taxon>
        <taxon>Eurotiomycetidae</taxon>
        <taxon>Onygenales</taxon>
        <taxon>Ajellomycetaceae</taxon>
        <taxon>Histoplasma</taxon>
    </lineage>
</organism>